<keyword evidence="3" id="KW-0732">Signal</keyword>
<organism evidence="8 9">
    <name type="scientific">Mucilaginibacter pineti</name>
    <dbReference type="NCBI Taxonomy" id="1391627"/>
    <lineage>
        <taxon>Bacteria</taxon>
        <taxon>Pseudomonadati</taxon>
        <taxon>Bacteroidota</taxon>
        <taxon>Sphingobacteriia</taxon>
        <taxon>Sphingobacteriales</taxon>
        <taxon>Sphingobacteriaceae</taxon>
        <taxon>Mucilaginibacter</taxon>
    </lineage>
</organism>
<evidence type="ECO:0000313" key="8">
    <source>
        <dbReference type="EMBL" id="SDF56328.1"/>
    </source>
</evidence>
<keyword evidence="4" id="KW-0472">Membrane</keyword>
<dbReference type="Proteomes" id="UP000199072">
    <property type="component" value="Unassembled WGS sequence"/>
</dbReference>
<dbReference type="Pfam" id="PF07980">
    <property type="entry name" value="SusD_RagB"/>
    <property type="match status" value="1"/>
</dbReference>
<comment type="similarity">
    <text evidence="2">Belongs to the SusD family.</text>
</comment>
<dbReference type="Pfam" id="PF14322">
    <property type="entry name" value="SusD-like_3"/>
    <property type="match status" value="1"/>
</dbReference>
<dbReference type="OrthoDB" id="9792139at2"/>
<dbReference type="GO" id="GO:0009279">
    <property type="term" value="C:cell outer membrane"/>
    <property type="evidence" value="ECO:0007669"/>
    <property type="project" value="UniProtKB-SubCell"/>
</dbReference>
<dbReference type="InterPro" id="IPR033985">
    <property type="entry name" value="SusD-like_N"/>
</dbReference>
<accession>A0A1G7M3C3</accession>
<evidence type="ECO:0000256" key="3">
    <source>
        <dbReference type="ARBA" id="ARBA00022729"/>
    </source>
</evidence>
<proteinExistence type="inferred from homology"/>
<name>A0A1G7M3C3_9SPHI</name>
<dbReference type="InterPro" id="IPR011990">
    <property type="entry name" value="TPR-like_helical_dom_sf"/>
</dbReference>
<evidence type="ECO:0000259" key="7">
    <source>
        <dbReference type="Pfam" id="PF14322"/>
    </source>
</evidence>
<reference evidence="8 9" key="1">
    <citation type="submission" date="2016-10" db="EMBL/GenBank/DDBJ databases">
        <authorList>
            <person name="de Groot N.N."/>
        </authorList>
    </citation>
    <scope>NUCLEOTIDE SEQUENCE [LARGE SCALE GENOMIC DNA]</scope>
    <source>
        <strain evidence="8 9">47C3B</strain>
    </source>
</reference>
<dbReference type="SUPFAM" id="SSF48452">
    <property type="entry name" value="TPR-like"/>
    <property type="match status" value="1"/>
</dbReference>
<feature type="domain" description="RagB/SusD" evidence="6">
    <location>
        <begin position="278"/>
        <end position="571"/>
    </location>
</feature>
<evidence type="ECO:0000256" key="1">
    <source>
        <dbReference type="ARBA" id="ARBA00004442"/>
    </source>
</evidence>
<evidence type="ECO:0000313" key="9">
    <source>
        <dbReference type="Proteomes" id="UP000199072"/>
    </source>
</evidence>
<keyword evidence="5" id="KW-0998">Cell outer membrane</keyword>
<protein>
    <submittedName>
        <fullName evidence="8">Starch-binding associating with outer membrane</fullName>
    </submittedName>
</protein>
<sequence>MKKVILLGMGIIMMSLSCKKALDQQPQGVVSSDDLNTPVNIEKMVIAAYSSLGDESIVTPNSLWSWGSLRSGDALKGGDGLGDNSGWNDYEQFVTNRPNNTYSDQMWAQLYNGIARANDALVRVNAIDVAVFPNKVSRQAELRFLRGNFYFMLKVLYNKVPYIIETDPKDTYIKISNDILTSDALWGKIADDFKFALANLPESQADIGRPNKYTAAAYLAKVLLYQAYKQDDNHNVTSIDQALLQSVITNCDLVINSGKYALSDDFAKNFLTQYENGPESVFAIQYSQNDGTKYGRIDMGHSLSYTLNADFGCCGFHVPSQDMVNSFKTDNNGLPMFTGYNDADAVQGTDFMNFNFDPRLEHSVAIPGHPFKYDAKYIFDRSWTRAPATYGAFASLKDMVPVGDPSFQRIPPFMSSSKNWEIIRYADVLLWKAEALIELSRETEALPLINQVRQRAANSVALLKKPDGTYPSKYKMTTYQPGVNATWTNSFARQALRTERRMEFAMEGYRFFDLVRWGIADTFINSYLVVESTKHPYLKTAHFTKGRDEYLPIPTNQISFSKGLYKQNPGF</sequence>
<dbReference type="STRING" id="1391627.SAMN05216464_12052"/>
<keyword evidence="9" id="KW-1185">Reference proteome</keyword>
<gene>
    <name evidence="8" type="ORF">SAMN05216464_12052</name>
</gene>
<evidence type="ECO:0000256" key="5">
    <source>
        <dbReference type="ARBA" id="ARBA00023237"/>
    </source>
</evidence>
<dbReference type="EMBL" id="FNAI01000020">
    <property type="protein sequence ID" value="SDF56328.1"/>
    <property type="molecule type" value="Genomic_DNA"/>
</dbReference>
<evidence type="ECO:0000259" key="6">
    <source>
        <dbReference type="Pfam" id="PF07980"/>
    </source>
</evidence>
<feature type="domain" description="SusD-like N-terminal" evidence="7">
    <location>
        <begin position="89"/>
        <end position="224"/>
    </location>
</feature>
<evidence type="ECO:0000256" key="4">
    <source>
        <dbReference type="ARBA" id="ARBA00023136"/>
    </source>
</evidence>
<evidence type="ECO:0000256" key="2">
    <source>
        <dbReference type="ARBA" id="ARBA00006275"/>
    </source>
</evidence>
<dbReference type="AlphaFoldDB" id="A0A1G7M3C3"/>
<dbReference type="RefSeq" id="WP_091156292.1">
    <property type="nucleotide sequence ID" value="NZ_FNAI01000020.1"/>
</dbReference>
<dbReference type="InterPro" id="IPR012944">
    <property type="entry name" value="SusD_RagB_dom"/>
</dbReference>
<comment type="subcellular location">
    <subcellularLocation>
        <location evidence="1">Cell outer membrane</location>
    </subcellularLocation>
</comment>
<dbReference type="Gene3D" id="1.25.40.390">
    <property type="match status" value="1"/>
</dbReference>
<dbReference type="PROSITE" id="PS51257">
    <property type="entry name" value="PROKAR_LIPOPROTEIN"/>
    <property type="match status" value="1"/>
</dbReference>